<dbReference type="RefSeq" id="WP_064211854.1">
    <property type="nucleotide sequence ID" value="NZ_JACAOE010000001.1"/>
</dbReference>
<dbReference type="PANTHER" id="PTHR43428">
    <property type="entry name" value="ARSENATE REDUCTASE"/>
    <property type="match status" value="1"/>
</dbReference>
<evidence type="ECO:0000313" key="4">
    <source>
        <dbReference type="Proteomes" id="UP000315938"/>
    </source>
</evidence>
<evidence type="ECO:0000256" key="1">
    <source>
        <dbReference type="ARBA" id="ARBA00022849"/>
    </source>
</evidence>
<dbReference type="CDD" id="cd16345">
    <property type="entry name" value="LMWP_ArsC"/>
    <property type="match status" value="1"/>
</dbReference>
<feature type="domain" description="Phosphotyrosine protein phosphatase I" evidence="2">
    <location>
        <begin position="2"/>
        <end position="125"/>
    </location>
</feature>
<gene>
    <name evidence="3" type="ORF">FNV44_03165</name>
</gene>
<dbReference type="Gene3D" id="3.40.50.2300">
    <property type="match status" value="1"/>
</dbReference>
<dbReference type="PANTHER" id="PTHR43428:SF1">
    <property type="entry name" value="ARSENATE REDUCTASE"/>
    <property type="match status" value="1"/>
</dbReference>
<dbReference type="AlphaFoldDB" id="A0A553IIN3"/>
<sequence length="131" mass="14656">MKKIAFVCVHNSCRSQMAEGFAKAYGEGIIEVYSAGTENYPEVKPLAVEVMHEVGINLDSQYPKLLDEIPIPDILITMGCNANCPWVPNDYNEDWGLDDPSGKGIEAFRVTRELIKTKVIELINLVKNEQI</sequence>
<dbReference type="Pfam" id="PF01451">
    <property type="entry name" value="LMWPc"/>
    <property type="match status" value="1"/>
</dbReference>
<reference evidence="3 4" key="1">
    <citation type="submission" date="2019-07" db="EMBL/GenBank/DDBJ databases">
        <title>Genome sequence of Acholeplasma laidlawii strain with increased resistance to erythromycin.</title>
        <authorList>
            <person name="Medvedeva E.S."/>
            <person name="Baranova N.B."/>
            <person name="Siniagina M.N."/>
            <person name="Mouzykantov A."/>
            <person name="Chernova O.A."/>
            <person name="Chernov V.M."/>
        </authorList>
    </citation>
    <scope>NUCLEOTIDE SEQUENCE [LARGE SCALE GENOMIC DNA]</scope>
    <source>
        <strain evidence="3 4">PG8REry</strain>
    </source>
</reference>
<proteinExistence type="predicted"/>
<evidence type="ECO:0000259" key="2">
    <source>
        <dbReference type="SMART" id="SM00226"/>
    </source>
</evidence>
<dbReference type="SUPFAM" id="SSF52788">
    <property type="entry name" value="Phosphotyrosine protein phosphatases I"/>
    <property type="match status" value="1"/>
</dbReference>
<accession>A0A553IIN3</accession>
<evidence type="ECO:0000313" key="3">
    <source>
        <dbReference type="EMBL" id="TRY00058.1"/>
    </source>
</evidence>
<name>A0A553IIN3_ACHLA</name>
<dbReference type="Proteomes" id="UP000315938">
    <property type="component" value="Unassembled WGS sequence"/>
</dbReference>
<dbReference type="GO" id="GO:0046685">
    <property type="term" value="P:response to arsenic-containing substance"/>
    <property type="evidence" value="ECO:0007669"/>
    <property type="project" value="UniProtKB-KW"/>
</dbReference>
<dbReference type="SMART" id="SM00226">
    <property type="entry name" value="LMWPc"/>
    <property type="match status" value="1"/>
</dbReference>
<keyword evidence="1" id="KW-0059">Arsenical resistance</keyword>
<dbReference type="InterPro" id="IPR023485">
    <property type="entry name" value="Ptyr_pPase"/>
</dbReference>
<protein>
    <submittedName>
        <fullName evidence="3">Arsenate reductase ArsC</fullName>
    </submittedName>
</protein>
<dbReference type="InterPro" id="IPR036196">
    <property type="entry name" value="Ptyr_pPase_sf"/>
</dbReference>
<dbReference type="EMBL" id="VKID01000001">
    <property type="protein sequence ID" value="TRY00058.1"/>
    <property type="molecule type" value="Genomic_DNA"/>
</dbReference>
<organism evidence="3 4">
    <name type="scientific">Acholeplasma laidlawii</name>
    <dbReference type="NCBI Taxonomy" id="2148"/>
    <lineage>
        <taxon>Bacteria</taxon>
        <taxon>Bacillati</taxon>
        <taxon>Mycoplasmatota</taxon>
        <taxon>Mollicutes</taxon>
        <taxon>Acholeplasmatales</taxon>
        <taxon>Acholeplasmataceae</taxon>
        <taxon>Acholeplasma</taxon>
    </lineage>
</organism>
<comment type="caution">
    <text evidence="3">The sequence shown here is derived from an EMBL/GenBank/DDBJ whole genome shotgun (WGS) entry which is preliminary data.</text>
</comment>